<comment type="subcellular location">
    <subcellularLocation>
        <location evidence="1">Membrane</location>
        <topology evidence="1">Multi-pass membrane protein</topology>
    </subcellularLocation>
</comment>
<feature type="transmembrane region" description="Helical" evidence="10">
    <location>
        <begin position="393"/>
        <end position="412"/>
    </location>
</feature>
<gene>
    <name evidence="12" type="ORF">JJB74_25630</name>
</gene>
<evidence type="ECO:0000256" key="5">
    <source>
        <dbReference type="ARBA" id="ARBA00022475"/>
    </source>
</evidence>
<dbReference type="InterPro" id="IPR029039">
    <property type="entry name" value="Flavoprotein-like_sf"/>
</dbReference>
<keyword evidence="5" id="KW-1003">Cell membrane</keyword>
<keyword evidence="6 10" id="KW-0812">Transmembrane</keyword>
<dbReference type="GO" id="GO:0016020">
    <property type="term" value="C:membrane"/>
    <property type="evidence" value="ECO:0007669"/>
    <property type="project" value="UniProtKB-SubCell"/>
</dbReference>
<feature type="transmembrane region" description="Helical" evidence="10">
    <location>
        <begin position="231"/>
        <end position="251"/>
    </location>
</feature>
<comment type="similarity">
    <text evidence="3">Belongs to the NAD(P)H dehydrogenase (quinone) family.</text>
</comment>
<evidence type="ECO:0000256" key="3">
    <source>
        <dbReference type="ARBA" id="ARBA00006252"/>
    </source>
</evidence>
<dbReference type="Proteomes" id="UP000622890">
    <property type="component" value="Unassembled WGS sequence"/>
</dbReference>
<dbReference type="Gene3D" id="3.40.50.360">
    <property type="match status" value="1"/>
</dbReference>
<evidence type="ECO:0000256" key="2">
    <source>
        <dbReference type="ARBA" id="ARBA00004863"/>
    </source>
</evidence>
<evidence type="ECO:0000256" key="1">
    <source>
        <dbReference type="ARBA" id="ARBA00004141"/>
    </source>
</evidence>
<dbReference type="InterPro" id="IPR044878">
    <property type="entry name" value="UbiA_sf"/>
</dbReference>
<feature type="transmembrane region" description="Helical" evidence="10">
    <location>
        <begin position="257"/>
        <end position="277"/>
    </location>
</feature>
<feature type="transmembrane region" description="Helical" evidence="10">
    <location>
        <begin position="464"/>
        <end position="481"/>
    </location>
</feature>
<organism evidence="12 13">
    <name type="scientific">Noviherbaspirillum pedocola</name>
    <dbReference type="NCBI Taxonomy" id="2801341"/>
    <lineage>
        <taxon>Bacteria</taxon>
        <taxon>Pseudomonadati</taxon>
        <taxon>Pseudomonadota</taxon>
        <taxon>Betaproteobacteria</taxon>
        <taxon>Burkholderiales</taxon>
        <taxon>Oxalobacteraceae</taxon>
        <taxon>Noviherbaspirillum</taxon>
    </lineage>
</organism>
<feature type="transmembrane region" description="Helical" evidence="10">
    <location>
        <begin position="493"/>
        <end position="511"/>
    </location>
</feature>
<feature type="domain" description="Flavodoxin-like fold" evidence="11">
    <location>
        <begin position="19"/>
        <end position="193"/>
    </location>
</feature>
<comment type="pathway">
    <text evidence="2">Quinol/quinone metabolism; menaquinone biosynthesis.</text>
</comment>
<dbReference type="GO" id="GO:0003955">
    <property type="term" value="F:NAD(P)H dehydrogenase (quinone) activity"/>
    <property type="evidence" value="ECO:0007669"/>
    <property type="project" value="TreeGrafter"/>
</dbReference>
<keyword evidence="7 10" id="KW-1133">Transmembrane helix</keyword>
<feature type="transmembrane region" description="Helical" evidence="10">
    <location>
        <begin position="433"/>
        <end position="452"/>
    </location>
</feature>
<dbReference type="Pfam" id="PF02525">
    <property type="entry name" value="Flavodoxin_2"/>
    <property type="match status" value="1"/>
</dbReference>
<feature type="transmembrane region" description="Helical" evidence="10">
    <location>
        <begin position="307"/>
        <end position="327"/>
    </location>
</feature>
<dbReference type="GO" id="GO:0004659">
    <property type="term" value="F:prenyltransferase activity"/>
    <property type="evidence" value="ECO:0007669"/>
    <property type="project" value="InterPro"/>
</dbReference>
<dbReference type="PANTHER" id="PTHR10204">
    <property type="entry name" value="NAD P H OXIDOREDUCTASE-RELATED"/>
    <property type="match status" value="1"/>
</dbReference>
<name>A0A934SYN2_9BURK</name>
<dbReference type="GO" id="GO:0009234">
    <property type="term" value="P:menaquinone biosynthetic process"/>
    <property type="evidence" value="ECO:0007669"/>
    <property type="project" value="UniProtKB-KW"/>
</dbReference>
<evidence type="ECO:0000313" key="12">
    <source>
        <dbReference type="EMBL" id="MBK4738018.1"/>
    </source>
</evidence>
<sequence>MHPSAEHPEAASPRTAIRRVLVIVGHPRAPSFNASLGEAYAEGARAAGMEVRLLNLARLHFDPDVRTPSPLAQPLEPDLEEARASIAWADHLAIVFPSWWGIGPARLHGFLDRVLLPGFAFGEHEGRYEGLLTGRSAHLITTIDMPPWVYRLIYRSPGTGAMRRSILGFCGIETLQSLALGPVKDADAATRANWLETARRLGYSLQHGGRSRAGMVRTRTWAWLQALRLQFYPMTWMAYTIGALAAAPGGLARWTYWIGYLYLFFLEAATVFANDVFDYPSDRRNRHYGPFNGGSRVLIARRLSMPALRRGIVLFLVAALACAGLLLDAGARGPSVAAMAAMLVLALGYTAPPLRLCWRGLGEIDVGLTHSLGVMLCGYLLQDGAWRDAFPWLASLPLFLAILPSIMLAGFPDLEADRAAGKRTLAVRLGHRGILRLALLPTVLAPAAAWLVKDAPALRGCYDGLLPFALAHAALLCALLWRKRPPGRIDGLLICALTSILWYVAVPLWHLSG</sequence>
<keyword evidence="4" id="KW-0474">Menaquinone biosynthesis</keyword>
<keyword evidence="9 10" id="KW-0472">Membrane</keyword>
<accession>A0A934SYN2</accession>
<dbReference type="PANTHER" id="PTHR10204:SF34">
    <property type="entry name" value="NAD(P)H DEHYDROGENASE [QUINONE] 1 ISOFORM 1"/>
    <property type="match status" value="1"/>
</dbReference>
<dbReference type="Gene3D" id="1.10.357.140">
    <property type="entry name" value="UbiA prenyltransferase"/>
    <property type="match status" value="1"/>
</dbReference>
<evidence type="ECO:0000256" key="8">
    <source>
        <dbReference type="ARBA" id="ARBA00023002"/>
    </source>
</evidence>
<dbReference type="AlphaFoldDB" id="A0A934SYN2"/>
<comment type="caution">
    <text evidence="12">The sequence shown here is derived from an EMBL/GenBank/DDBJ whole genome shotgun (WGS) entry which is preliminary data.</text>
</comment>
<dbReference type="EMBL" id="JAEPBG010000016">
    <property type="protein sequence ID" value="MBK4738018.1"/>
    <property type="molecule type" value="Genomic_DNA"/>
</dbReference>
<evidence type="ECO:0000256" key="6">
    <source>
        <dbReference type="ARBA" id="ARBA00022692"/>
    </source>
</evidence>
<dbReference type="InterPro" id="IPR000537">
    <property type="entry name" value="UbiA_prenyltransferase"/>
</dbReference>
<evidence type="ECO:0000256" key="9">
    <source>
        <dbReference type="ARBA" id="ARBA00023136"/>
    </source>
</evidence>
<dbReference type="SUPFAM" id="SSF52218">
    <property type="entry name" value="Flavoproteins"/>
    <property type="match status" value="1"/>
</dbReference>
<evidence type="ECO:0000256" key="7">
    <source>
        <dbReference type="ARBA" id="ARBA00022989"/>
    </source>
</evidence>
<keyword evidence="13" id="KW-1185">Reference proteome</keyword>
<proteinExistence type="inferred from homology"/>
<dbReference type="InterPro" id="IPR051545">
    <property type="entry name" value="NAD(P)H_dehydrogenase_qn"/>
</dbReference>
<evidence type="ECO:0000256" key="4">
    <source>
        <dbReference type="ARBA" id="ARBA00022428"/>
    </source>
</evidence>
<dbReference type="InterPro" id="IPR003680">
    <property type="entry name" value="Flavodoxin_fold"/>
</dbReference>
<keyword evidence="8" id="KW-0560">Oxidoreductase</keyword>
<dbReference type="GO" id="GO:0005829">
    <property type="term" value="C:cytosol"/>
    <property type="evidence" value="ECO:0007669"/>
    <property type="project" value="TreeGrafter"/>
</dbReference>
<reference evidence="12" key="1">
    <citation type="submission" date="2021-01" db="EMBL/GenBank/DDBJ databases">
        <title>Genome sequence of strain Noviherbaspirillum sp. DKR-6.</title>
        <authorList>
            <person name="Chaudhary D.K."/>
        </authorList>
    </citation>
    <scope>NUCLEOTIDE SEQUENCE</scope>
    <source>
        <strain evidence="12">DKR-6</strain>
    </source>
</reference>
<protein>
    <submittedName>
        <fullName evidence="12">NAD(P)H-dependent oxidoreductase</fullName>
    </submittedName>
</protein>
<evidence type="ECO:0000259" key="11">
    <source>
        <dbReference type="Pfam" id="PF02525"/>
    </source>
</evidence>
<dbReference type="InterPro" id="IPR026046">
    <property type="entry name" value="UBIAD1"/>
</dbReference>
<dbReference type="RefSeq" id="WP_200596877.1">
    <property type="nucleotide sequence ID" value="NZ_JAEPBG010000016.1"/>
</dbReference>
<evidence type="ECO:0000313" key="13">
    <source>
        <dbReference type="Proteomes" id="UP000622890"/>
    </source>
</evidence>
<evidence type="ECO:0000256" key="10">
    <source>
        <dbReference type="SAM" id="Phobius"/>
    </source>
</evidence>
<dbReference type="CDD" id="cd13962">
    <property type="entry name" value="PT_UbiA_UBIAD1"/>
    <property type="match status" value="1"/>
</dbReference>
<dbReference type="Pfam" id="PF01040">
    <property type="entry name" value="UbiA"/>
    <property type="match status" value="1"/>
</dbReference>